<dbReference type="Gene3D" id="2.60.120.650">
    <property type="entry name" value="Cupin"/>
    <property type="match status" value="1"/>
</dbReference>
<dbReference type="AlphaFoldDB" id="A0A753E4I9"/>
<reference evidence="1" key="1">
    <citation type="journal article" date="2018" name="Genome Biol.">
        <title>SKESA: strategic k-mer extension for scrupulous assemblies.</title>
        <authorList>
            <person name="Souvorov A."/>
            <person name="Agarwala R."/>
            <person name="Lipman D.J."/>
        </authorList>
    </citation>
    <scope>NUCLEOTIDE SEQUENCE</scope>
    <source>
        <strain evidence="1">CDC 4648/53</strain>
    </source>
</reference>
<sequence length="55" mass="6132">MTSDQVASFSVPLHLYIPRGYWHAPEPCGEHSLHVSFAFKSIGASMLMNQKTIGR</sequence>
<comment type="caution">
    <text evidence="1">The sequence shown here is derived from an EMBL/GenBank/DDBJ whole genome shotgun (WGS) entry which is preliminary data.</text>
</comment>
<protein>
    <submittedName>
        <fullName evidence="1">Uncharacterized protein</fullName>
    </submittedName>
</protein>
<dbReference type="EMBL" id="DAAWHV010000043">
    <property type="protein sequence ID" value="HAF7953093.1"/>
    <property type="molecule type" value="Genomic_DNA"/>
</dbReference>
<gene>
    <name evidence="1" type="ORF">GNB55_004519</name>
</gene>
<accession>A0A753E4I9</accession>
<reference evidence="1" key="2">
    <citation type="submission" date="2018-07" db="EMBL/GenBank/DDBJ databases">
        <authorList>
            <consortium name="NCBI Pathogen Detection Project"/>
        </authorList>
    </citation>
    <scope>NUCLEOTIDE SEQUENCE</scope>
    <source>
        <strain evidence="1">CDC 4648/53</strain>
    </source>
</reference>
<evidence type="ECO:0000313" key="1">
    <source>
        <dbReference type="EMBL" id="HAF7953093.1"/>
    </source>
</evidence>
<name>A0A753E4I9_SALET</name>
<proteinExistence type="predicted"/>
<organism evidence="1">
    <name type="scientific">Salmonella enterica subsp. enterica serovar Miami</name>
    <dbReference type="NCBI Taxonomy" id="286780"/>
    <lineage>
        <taxon>Bacteria</taxon>
        <taxon>Pseudomonadati</taxon>
        <taxon>Pseudomonadota</taxon>
        <taxon>Gammaproteobacteria</taxon>
        <taxon>Enterobacterales</taxon>
        <taxon>Enterobacteriaceae</taxon>
        <taxon>Salmonella</taxon>
    </lineage>
</organism>
<dbReference type="SUPFAM" id="SSF51197">
    <property type="entry name" value="Clavaminate synthase-like"/>
    <property type="match status" value="1"/>
</dbReference>